<feature type="domain" description="Thioredoxin" evidence="9">
    <location>
        <begin position="5"/>
        <end position="142"/>
    </location>
</feature>
<evidence type="ECO:0000256" key="8">
    <source>
        <dbReference type="SAM" id="SignalP"/>
    </source>
</evidence>
<comment type="caution">
    <text evidence="10">The sequence shown here is derived from an EMBL/GenBank/DDBJ whole genome shotgun (WGS) entry which is preliminary data.</text>
</comment>
<dbReference type="PANTHER" id="PTHR45815:SF3">
    <property type="entry name" value="PROTEIN DISULFIDE-ISOMERASE A6"/>
    <property type="match status" value="1"/>
</dbReference>
<evidence type="ECO:0000256" key="4">
    <source>
        <dbReference type="ARBA" id="ARBA00023157"/>
    </source>
</evidence>
<accession>A0ABR0EE43</accession>
<dbReference type="EC" id="5.3.4.1" evidence="3"/>
<keyword evidence="8" id="KW-0732">Signal</keyword>
<evidence type="ECO:0000256" key="7">
    <source>
        <dbReference type="SAM" id="MobiDB-lite"/>
    </source>
</evidence>
<gene>
    <name evidence="10" type="ORF">PRZ48_010037</name>
</gene>
<dbReference type="InterPro" id="IPR057305">
    <property type="entry name" value="Thioredox_PDIA6_C"/>
</dbReference>
<evidence type="ECO:0000256" key="1">
    <source>
        <dbReference type="ARBA" id="ARBA00001182"/>
    </source>
</evidence>
<evidence type="ECO:0000313" key="11">
    <source>
        <dbReference type="Proteomes" id="UP001305779"/>
    </source>
</evidence>
<dbReference type="InterPro" id="IPR017937">
    <property type="entry name" value="Thioredoxin_CS"/>
</dbReference>
<feature type="compositionally biased region" description="Basic and acidic residues" evidence="7">
    <location>
        <begin position="249"/>
        <end position="263"/>
    </location>
</feature>
<feature type="compositionally biased region" description="Basic and acidic residues" evidence="7">
    <location>
        <begin position="482"/>
        <end position="491"/>
    </location>
</feature>
<keyword evidence="6" id="KW-0676">Redox-active center</keyword>
<reference evidence="10 11" key="1">
    <citation type="journal article" date="2023" name="G3 (Bethesda)">
        <title>A chromosome-level genome assembly of Zasmidium syzygii isolated from banana leaves.</title>
        <authorList>
            <person name="van Westerhoven A.C."/>
            <person name="Mehrabi R."/>
            <person name="Talebi R."/>
            <person name="Steentjes M.B.F."/>
            <person name="Corcolon B."/>
            <person name="Chong P.A."/>
            <person name="Kema G.H.J."/>
            <person name="Seidl M.F."/>
        </authorList>
    </citation>
    <scope>NUCLEOTIDE SEQUENCE [LARGE SCALE GENOMIC DNA]</scope>
    <source>
        <strain evidence="10 11">P124</strain>
    </source>
</reference>
<keyword evidence="4" id="KW-1015">Disulfide bond</keyword>
<comment type="catalytic activity">
    <reaction evidence="1">
        <text>Catalyzes the rearrangement of -S-S- bonds in proteins.</text>
        <dbReference type="EC" id="5.3.4.1"/>
    </reaction>
</comment>
<feature type="region of interest" description="Disordered" evidence="7">
    <location>
        <begin position="239"/>
        <end position="317"/>
    </location>
</feature>
<sequence>MVKSETLAAAAASLLLIPAANAIYTKQSPVLQVDHRTYPDLIAKTNHTSIVEFYAPWCGHCQNLKPAYEKAAKSLTGLAKVAAIDCNEEDNKPFCGSMGVQGFPTLKIVRPGKKAGKPIVEDYQGARTAKGIVDAVLEKVPNHVKRLKDADYAAWVAEDGPKAILFTDKGTVSALLKAVAIDFLGVLNVGQIRNKETEAVEAFGVEEFPTLVLLPGGGKEPIIYDGELKKDAIVKFLSQTATPNPDPAPKQKKEKTSKTDKAKASSASSKLAKSSASQASEQAETDPAGTKTDETIIDDPTYSPNPQVHAKKPAKVGEAGIESAKPIKSLLDGLSLQQKCLNTKAGTCILALLPEEDVPSAKTLQAIMTLSELHHKHETGGRNLFPFYQLPHTNSQAAALRKKLELSPSDVEVIAINGKRSWWRHLPSKEFTMKNVEDWVDAIRMGDSKKLDIPQGLIADAASLPQEPVELDEEVPPPKASKAAETDPELERLKEQMKGSMPEGMDFELEEIDDDEYERIMNQGKEEKPVVDHDEL</sequence>
<dbReference type="InterPro" id="IPR036249">
    <property type="entry name" value="Thioredoxin-like_sf"/>
</dbReference>
<evidence type="ECO:0000259" key="9">
    <source>
        <dbReference type="PROSITE" id="PS51352"/>
    </source>
</evidence>
<comment type="subcellular location">
    <subcellularLocation>
        <location evidence="2">Endoplasmic reticulum lumen</location>
    </subcellularLocation>
</comment>
<feature type="chain" id="PRO_5045397178" description="protein disulfide-isomerase" evidence="8">
    <location>
        <begin position="23"/>
        <end position="536"/>
    </location>
</feature>
<name>A0ABR0EE43_ZASCE</name>
<feature type="region of interest" description="Disordered" evidence="7">
    <location>
        <begin position="464"/>
        <end position="491"/>
    </location>
</feature>
<feature type="compositionally biased region" description="Low complexity" evidence="7">
    <location>
        <begin position="264"/>
        <end position="282"/>
    </location>
</feature>
<evidence type="ECO:0000256" key="5">
    <source>
        <dbReference type="ARBA" id="ARBA00023235"/>
    </source>
</evidence>
<dbReference type="PRINTS" id="PR00421">
    <property type="entry name" value="THIOREDOXIN"/>
</dbReference>
<organism evidence="10 11">
    <name type="scientific">Zasmidium cellare</name>
    <name type="common">Wine cellar mold</name>
    <name type="synonym">Racodium cellare</name>
    <dbReference type="NCBI Taxonomy" id="395010"/>
    <lineage>
        <taxon>Eukaryota</taxon>
        <taxon>Fungi</taxon>
        <taxon>Dikarya</taxon>
        <taxon>Ascomycota</taxon>
        <taxon>Pezizomycotina</taxon>
        <taxon>Dothideomycetes</taxon>
        <taxon>Dothideomycetidae</taxon>
        <taxon>Mycosphaerellales</taxon>
        <taxon>Mycosphaerellaceae</taxon>
        <taxon>Zasmidium</taxon>
    </lineage>
</organism>
<dbReference type="InterPro" id="IPR013766">
    <property type="entry name" value="Thioredoxin_domain"/>
</dbReference>
<evidence type="ECO:0000256" key="3">
    <source>
        <dbReference type="ARBA" id="ARBA00012723"/>
    </source>
</evidence>
<evidence type="ECO:0000313" key="10">
    <source>
        <dbReference type="EMBL" id="KAK4499521.1"/>
    </source>
</evidence>
<dbReference type="Pfam" id="PF00085">
    <property type="entry name" value="Thioredoxin"/>
    <property type="match status" value="1"/>
</dbReference>
<keyword evidence="11" id="KW-1185">Reference proteome</keyword>
<dbReference type="SUPFAM" id="SSF52833">
    <property type="entry name" value="Thioredoxin-like"/>
    <property type="match status" value="2"/>
</dbReference>
<keyword evidence="5" id="KW-0413">Isomerase</keyword>
<dbReference type="PROSITE" id="PS51352">
    <property type="entry name" value="THIOREDOXIN_2"/>
    <property type="match status" value="1"/>
</dbReference>
<feature type="signal peptide" evidence="8">
    <location>
        <begin position="1"/>
        <end position="22"/>
    </location>
</feature>
<dbReference type="EMBL" id="JAXOVC010000007">
    <property type="protein sequence ID" value="KAK4499521.1"/>
    <property type="molecule type" value="Genomic_DNA"/>
</dbReference>
<proteinExistence type="predicted"/>
<dbReference type="PROSITE" id="PS00194">
    <property type="entry name" value="THIOREDOXIN_1"/>
    <property type="match status" value="1"/>
</dbReference>
<dbReference type="Gene3D" id="3.40.30.10">
    <property type="entry name" value="Glutaredoxin"/>
    <property type="match status" value="2"/>
</dbReference>
<evidence type="ECO:0000256" key="6">
    <source>
        <dbReference type="ARBA" id="ARBA00023284"/>
    </source>
</evidence>
<dbReference type="Proteomes" id="UP001305779">
    <property type="component" value="Unassembled WGS sequence"/>
</dbReference>
<dbReference type="PANTHER" id="PTHR45815">
    <property type="entry name" value="PROTEIN DISULFIDE-ISOMERASE A6"/>
    <property type="match status" value="1"/>
</dbReference>
<dbReference type="CDD" id="cd03002">
    <property type="entry name" value="PDI_a_MPD1_like"/>
    <property type="match status" value="1"/>
</dbReference>
<evidence type="ECO:0000256" key="2">
    <source>
        <dbReference type="ARBA" id="ARBA00004319"/>
    </source>
</evidence>
<protein>
    <recommendedName>
        <fullName evidence="3">protein disulfide-isomerase</fullName>
        <ecNumber evidence="3">5.3.4.1</ecNumber>
    </recommendedName>
</protein>
<dbReference type="Pfam" id="PF24541">
    <property type="entry name" value="Thioredox_PDIA6_C"/>
    <property type="match status" value="1"/>
</dbReference>